<evidence type="ECO:0000256" key="2">
    <source>
        <dbReference type="ARBA" id="ARBA00005995"/>
    </source>
</evidence>
<feature type="binding site" evidence="4">
    <location>
        <begin position="105"/>
        <end position="106"/>
    </location>
    <ligand>
        <name>FAD</name>
        <dbReference type="ChEBI" id="CHEBI:57692"/>
    </ligand>
</feature>
<dbReference type="SUPFAM" id="SSF54373">
    <property type="entry name" value="FAD-linked reductases, C-terminal domain"/>
    <property type="match status" value="1"/>
</dbReference>
<evidence type="ECO:0000256" key="3">
    <source>
        <dbReference type="ARBA" id="ARBA00023002"/>
    </source>
</evidence>
<evidence type="ECO:0000256" key="4">
    <source>
        <dbReference type="PIRSR" id="PIRSR601613-1"/>
    </source>
</evidence>
<dbReference type="GO" id="GO:0016491">
    <property type="term" value="F:oxidoreductase activity"/>
    <property type="evidence" value="ECO:0007669"/>
    <property type="project" value="UniProtKB-KW"/>
</dbReference>
<dbReference type="InterPro" id="IPR002937">
    <property type="entry name" value="Amino_oxidase"/>
</dbReference>
<dbReference type="SUPFAM" id="SSF51905">
    <property type="entry name" value="FAD/NAD(P)-binding domain"/>
    <property type="match status" value="1"/>
</dbReference>
<gene>
    <name evidence="6" type="ORF">EDC25_11466</name>
</gene>
<protein>
    <submittedName>
        <fullName evidence="6">Monoamine oxidase</fullName>
    </submittedName>
</protein>
<keyword evidence="3" id="KW-0560">Oxidoreductase</keyword>
<dbReference type="PANTHER" id="PTHR43563:SF1">
    <property type="entry name" value="AMINE OXIDASE [FLAVIN-CONTAINING] B"/>
    <property type="match status" value="1"/>
</dbReference>
<evidence type="ECO:0000313" key="6">
    <source>
        <dbReference type="EMBL" id="TCS97214.1"/>
    </source>
</evidence>
<dbReference type="InterPro" id="IPR001613">
    <property type="entry name" value="Flavin_amine_oxidase"/>
</dbReference>
<evidence type="ECO:0000259" key="5">
    <source>
        <dbReference type="Pfam" id="PF01593"/>
    </source>
</evidence>
<keyword evidence="7" id="KW-1185">Reference proteome</keyword>
<name>A0A4S3KW62_9GAMM</name>
<proteinExistence type="inferred from homology"/>
<dbReference type="InterPro" id="IPR050703">
    <property type="entry name" value="Flavin_MAO"/>
</dbReference>
<dbReference type="Gene3D" id="3.50.50.60">
    <property type="entry name" value="FAD/NAD(P)-binding domain"/>
    <property type="match status" value="1"/>
</dbReference>
<sequence>MAGSRTPVFALLRRAIATSMAAGRSGLPLDEFIDATVERRNGRRQFLRQAGAGLGGLALAACGALPKQTVPIANDREVVIVGAGVAGLTAAWRLRQAGVRVRVYEANTRVGGRVYSLRGHFPEGQVVELGGELIDTSHVRIQALCREFGLELDDLLADGEGLVPETWYFGGQVRGEHELVEALAPLAEALQRDQARLPDDDVTWRAPHGLHDLDRMTMAQWLDNAGVDGWLRRLVDVAYTTEMGAEPELQSALNLIDFISVDTHFSIFGESDERFHVRGGNDLIVSALAQELDDVIETATVLEAVAESRSGGYTLSFRRDGGSHEVQADIVVLALPFTTLRRVRMEVALPAEKRRAIDELGYGHNAKLMIGFNRRVWRDHGSTGSLFTDLRCQSTWDTSRAQPGQSGILTNFTGGQHAREIGSGPPKIQADLAVLDLEHIYPGVAAAREGAREVRFHWPSQPWVMGSYACYAPGQWTTLRGAAGERVGGLLFAGEHCALANQGFIEGACETGERAASEALSLLGVATATRTAVLTRRPACATAA</sequence>
<dbReference type="OrthoDB" id="8845488at2"/>
<evidence type="ECO:0000313" key="7">
    <source>
        <dbReference type="Proteomes" id="UP000294599"/>
    </source>
</evidence>
<dbReference type="RefSeq" id="WP_123521354.1">
    <property type="nucleotide sequence ID" value="NZ_JBHLWF010000084.1"/>
</dbReference>
<dbReference type="Pfam" id="PF01593">
    <property type="entry name" value="Amino_oxidase"/>
    <property type="match status" value="1"/>
</dbReference>
<accession>A0A4S3KW62</accession>
<dbReference type="Gene3D" id="3.90.660.10">
    <property type="match status" value="1"/>
</dbReference>
<dbReference type="Gene3D" id="1.10.405.10">
    <property type="entry name" value="Guanine Nucleotide Dissociation Inhibitor, domain 1"/>
    <property type="match status" value="1"/>
</dbReference>
<feature type="domain" description="Amine oxidase" evidence="5">
    <location>
        <begin position="85"/>
        <end position="519"/>
    </location>
</feature>
<dbReference type="PRINTS" id="PR00757">
    <property type="entry name" value="AMINEOXDASEF"/>
</dbReference>
<dbReference type="EMBL" id="SMAF01000014">
    <property type="protein sequence ID" value="TCS97214.1"/>
    <property type="molecule type" value="Genomic_DNA"/>
</dbReference>
<comment type="caution">
    <text evidence="6">The sequence shown here is derived from an EMBL/GenBank/DDBJ whole genome shotgun (WGS) entry which is preliminary data.</text>
</comment>
<dbReference type="Proteomes" id="UP000294599">
    <property type="component" value="Unassembled WGS sequence"/>
</dbReference>
<organism evidence="6 7">
    <name type="scientific">Pseudofulvimonas gallinarii</name>
    <dbReference type="NCBI Taxonomy" id="634155"/>
    <lineage>
        <taxon>Bacteria</taxon>
        <taxon>Pseudomonadati</taxon>
        <taxon>Pseudomonadota</taxon>
        <taxon>Gammaproteobacteria</taxon>
        <taxon>Lysobacterales</taxon>
        <taxon>Rhodanobacteraceae</taxon>
        <taxon>Pseudofulvimonas</taxon>
    </lineage>
</organism>
<dbReference type="InterPro" id="IPR006311">
    <property type="entry name" value="TAT_signal"/>
</dbReference>
<dbReference type="PANTHER" id="PTHR43563">
    <property type="entry name" value="AMINE OXIDASE"/>
    <property type="match status" value="1"/>
</dbReference>
<dbReference type="AlphaFoldDB" id="A0A4S3KW62"/>
<reference evidence="6 7" key="1">
    <citation type="submission" date="2019-03" db="EMBL/GenBank/DDBJ databases">
        <title>Genomic Encyclopedia of Type Strains, Phase IV (KMG-IV): sequencing the most valuable type-strain genomes for metagenomic binning, comparative biology and taxonomic classification.</title>
        <authorList>
            <person name="Goeker M."/>
        </authorList>
    </citation>
    <scope>NUCLEOTIDE SEQUENCE [LARGE SCALE GENOMIC DNA]</scope>
    <source>
        <strain evidence="6 7">DSM 21944</strain>
    </source>
</reference>
<dbReference type="InterPro" id="IPR036188">
    <property type="entry name" value="FAD/NAD-bd_sf"/>
</dbReference>
<dbReference type="PROSITE" id="PS51318">
    <property type="entry name" value="TAT"/>
    <property type="match status" value="1"/>
</dbReference>
<comment type="similarity">
    <text evidence="2">Belongs to the flavin monoamine oxidase family.</text>
</comment>
<evidence type="ECO:0000256" key="1">
    <source>
        <dbReference type="ARBA" id="ARBA00001974"/>
    </source>
</evidence>
<comment type="cofactor">
    <cofactor evidence="1">
        <name>FAD</name>
        <dbReference type="ChEBI" id="CHEBI:57692"/>
    </cofactor>
</comment>
<feature type="binding site" evidence="4">
    <location>
        <position position="412"/>
    </location>
    <ligand>
        <name>substrate</name>
    </ligand>
</feature>